<dbReference type="RefSeq" id="WP_180047048.1">
    <property type="nucleotide sequence ID" value="NZ_CP048659.1"/>
</dbReference>
<protein>
    <submittedName>
        <fullName evidence="1">Uncharacterized protein</fullName>
    </submittedName>
</protein>
<reference evidence="1 2" key="1">
    <citation type="submission" date="2020-02" db="EMBL/GenBank/DDBJ databases">
        <title>Tigecycline-resistant Acinetobacter species from pigs and migratory birds.</title>
        <authorList>
            <person name="Chen C."/>
            <person name="Sun J."/>
            <person name="Liao X.-P."/>
            <person name="Liu Y.-H."/>
        </authorList>
    </citation>
    <scope>NUCLEOTIDE SEQUENCE [LARGE SCALE GENOMIC DNA]</scope>
    <source>
        <strain evidence="1 2">YH12207_T</strain>
    </source>
</reference>
<organism evidence="1 2">
    <name type="scientific">Acinetobacter piscicola</name>
    <dbReference type="NCBI Taxonomy" id="2006115"/>
    <lineage>
        <taxon>Bacteria</taxon>
        <taxon>Pseudomonadati</taxon>
        <taxon>Pseudomonadota</taxon>
        <taxon>Gammaproteobacteria</taxon>
        <taxon>Moraxellales</taxon>
        <taxon>Moraxellaceae</taxon>
        <taxon>Acinetobacter</taxon>
    </lineage>
</organism>
<keyword evidence="2" id="KW-1185">Reference proteome</keyword>
<accession>A0A7S7AGY9</accession>
<gene>
    <name evidence="1" type="ORF">G0028_08110</name>
</gene>
<evidence type="ECO:0000313" key="1">
    <source>
        <dbReference type="EMBL" id="QOW45860.1"/>
    </source>
</evidence>
<name>A0A7S7AGY9_9GAMM</name>
<dbReference type="Proteomes" id="UP000593966">
    <property type="component" value="Chromosome"/>
</dbReference>
<dbReference type="EMBL" id="CP048659">
    <property type="protein sequence ID" value="QOW45860.1"/>
    <property type="molecule type" value="Genomic_DNA"/>
</dbReference>
<proteinExistence type="predicted"/>
<evidence type="ECO:0000313" key="2">
    <source>
        <dbReference type="Proteomes" id="UP000593966"/>
    </source>
</evidence>
<sequence>MGNDKQTQLSEYVYRVYLDWFSVAKGGRKQTPLEGLYYCTTELKQEQRVSSWSIVLKLGEYSQEALLWFLVDAQQRVAIGDVIDLMEGSRCVGQAIVYLVELQNMLNFWFETCQICDGQGRLVLYMDEKYHRPILCCDECDLVVNLHNQEKLHIRQVKLGHITLADIGKYKLEQYARHIYKK</sequence>
<dbReference type="AlphaFoldDB" id="A0A7S7AGY9"/>